<keyword evidence="6" id="KW-1185">Reference proteome</keyword>
<dbReference type="Proteomes" id="UP001409291">
    <property type="component" value="Unassembled WGS sequence"/>
</dbReference>
<feature type="domain" description="Glycosyl hydrolase family 32 N-terminal" evidence="4">
    <location>
        <begin position="39"/>
        <end position="134"/>
    </location>
</feature>
<proteinExistence type="inferred from homology"/>
<protein>
    <submittedName>
        <fullName evidence="5">Glycoside hydrolase family 43 protein</fullName>
    </submittedName>
</protein>
<reference evidence="5 6" key="1">
    <citation type="submission" date="2024-04" db="EMBL/GenBank/DDBJ databases">
        <title>WGS of bacteria from Torrens River.</title>
        <authorList>
            <person name="Wyrsch E.R."/>
            <person name="Drigo B."/>
        </authorList>
    </citation>
    <scope>NUCLEOTIDE SEQUENCE [LARGE SCALE GENOMIC DNA]</scope>
    <source>
        <strain evidence="5 6">TWI391</strain>
    </source>
</reference>
<gene>
    <name evidence="5" type="ORF">ABE541_10730</name>
</gene>
<dbReference type="InterPro" id="IPR050727">
    <property type="entry name" value="GH43_arabinanases"/>
</dbReference>
<dbReference type="Pfam" id="PF00251">
    <property type="entry name" value="Glyco_hydro_32N"/>
    <property type="match status" value="1"/>
</dbReference>
<organism evidence="5 6">
    <name type="scientific">Sphingobacterium kitahiroshimense</name>
    <dbReference type="NCBI Taxonomy" id="470446"/>
    <lineage>
        <taxon>Bacteria</taxon>
        <taxon>Pseudomonadati</taxon>
        <taxon>Bacteroidota</taxon>
        <taxon>Sphingobacteriia</taxon>
        <taxon>Sphingobacteriales</taxon>
        <taxon>Sphingobacteriaceae</taxon>
        <taxon>Sphingobacterium</taxon>
    </lineage>
</organism>
<dbReference type="RefSeq" id="WP_221197791.1">
    <property type="nucleotide sequence ID" value="NZ_JBDJLH010000002.1"/>
</dbReference>
<dbReference type="PANTHER" id="PTHR43301">
    <property type="entry name" value="ARABINAN ENDO-1,5-ALPHA-L-ARABINOSIDASE"/>
    <property type="match status" value="1"/>
</dbReference>
<dbReference type="SUPFAM" id="SSF75005">
    <property type="entry name" value="Arabinanase/levansucrase/invertase"/>
    <property type="match status" value="1"/>
</dbReference>
<evidence type="ECO:0000259" key="4">
    <source>
        <dbReference type="Pfam" id="PF00251"/>
    </source>
</evidence>
<dbReference type="InterPro" id="IPR023296">
    <property type="entry name" value="Glyco_hydro_beta-prop_sf"/>
</dbReference>
<evidence type="ECO:0000256" key="3">
    <source>
        <dbReference type="ARBA" id="ARBA00023295"/>
    </source>
</evidence>
<dbReference type="GO" id="GO:0016787">
    <property type="term" value="F:hydrolase activity"/>
    <property type="evidence" value="ECO:0007669"/>
    <property type="project" value="UniProtKB-KW"/>
</dbReference>
<dbReference type="EMBL" id="JBDJNQ010000004">
    <property type="protein sequence ID" value="MEN5377739.1"/>
    <property type="molecule type" value="Genomic_DNA"/>
</dbReference>
<accession>A0ABV0BW19</accession>
<dbReference type="InterPro" id="IPR013148">
    <property type="entry name" value="Glyco_hydro_32_N"/>
</dbReference>
<dbReference type="CDD" id="cd08983">
    <property type="entry name" value="GH43_Bt3655-like"/>
    <property type="match status" value="1"/>
</dbReference>
<comment type="caution">
    <text evidence="5">The sequence shown here is derived from an EMBL/GenBank/DDBJ whole genome shotgun (WGS) entry which is preliminary data.</text>
</comment>
<evidence type="ECO:0000313" key="5">
    <source>
        <dbReference type="EMBL" id="MEN5377739.1"/>
    </source>
</evidence>
<evidence type="ECO:0000256" key="1">
    <source>
        <dbReference type="ARBA" id="ARBA00009902"/>
    </source>
</evidence>
<name>A0ABV0BW19_9SPHI</name>
<keyword evidence="2 5" id="KW-0378">Hydrolase</keyword>
<sequence>MKKIQIIIRLPLILMAVLIKITVFGQHSTASKSEAVAYLFAYFSDNSPDGEQVRYAISKDGLNYQPLNEGKPVIASDSIALKKGIRDPHITRSEDGKTFYMVLTDMRSSEGWQSNKGIILMKSTDLIHWEHQAIDFPKRFPDLEGFAQDNLHAVWAPQTIWDNDKQQYMIYYSIGRHDWEYAVGDKKQPYFKIYYSYANSDFTDISTPELLFDFGTAAIDGDIVFDKQKKEYVLFFKDEGLSTVNNGLQTKSGVMRATSKNVTGPYHTEYRHLNPDQHKPVEGSSVFKLIDSDDYILMYDCYTEGYYQFCKSSDLSHFTFVQNTPLLGKFTPRHGSVMSITSSELQKLTDKFGIPSGF</sequence>
<dbReference type="Gene3D" id="2.115.10.20">
    <property type="entry name" value="Glycosyl hydrolase domain, family 43"/>
    <property type="match status" value="1"/>
</dbReference>
<evidence type="ECO:0000256" key="2">
    <source>
        <dbReference type="ARBA" id="ARBA00022801"/>
    </source>
</evidence>
<comment type="similarity">
    <text evidence="1">Belongs to the glycosyl hydrolase 32 family.</text>
</comment>
<evidence type="ECO:0000313" key="6">
    <source>
        <dbReference type="Proteomes" id="UP001409291"/>
    </source>
</evidence>
<keyword evidence="3" id="KW-0326">Glycosidase</keyword>
<dbReference type="PANTHER" id="PTHR43301:SF3">
    <property type="entry name" value="ARABINAN ENDO-1,5-ALPHA-L-ARABINOSIDASE A-RELATED"/>
    <property type="match status" value="1"/>
</dbReference>